<organism evidence="1 2">
    <name type="scientific">Eragrostis curvula</name>
    <name type="common">weeping love grass</name>
    <dbReference type="NCBI Taxonomy" id="38414"/>
    <lineage>
        <taxon>Eukaryota</taxon>
        <taxon>Viridiplantae</taxon>
        <taxon>Streptophyta</taxon>
        <taxon>Embryophyta</taxon>
        <taxon>Tracheophyta</taxon>
        <taxon>Spermatophyta</taxon>
        <taxon>Magnoliopsida</taxon>
        <taxon>Liliopsida</taxon>
        <taxon>Poales</taxon>
        <taxon>Poaceae</taxon>
        <taxon>PACMAD clade</taxon>
        <taxon>Chloridoideae</taxon>
        <taxon>Eragrostideae</taxon>
        <taxon>Eragrostidinae</taxon>
        <taxon>Eragrostis</taxon>
    </lineage>
</organism>
<reference evidence="1 2" key="1">
    <citation type="journal article" date="2019" name="Sci. Rep.">
        <title>A high-quality genome of Eragrostis curvula grass provides insights into Poaceae evolution and supports new strategies to enhance forage quality.</title>
        <authorList>
            <person name="Carballo J."/>
            <person name="Santos B.A.C.M."/>
            <person name="Zappacosta D."/>
            <person name="Garbus I."/>
            <person name="Selva J.P."/>
            <person name="Gallo C.A."/>
            <person name="Diaz A."/>
            <person name="Albertini E."/>
            <person name="Caccamo M."/>
            <person name="Echenique V."/>
        </authorList>
    </citation>
    <scope>NUCLEOTIDE SEQUENCE [LARGE SCALE GENOMIC DNA]</scope>
    <source>
        <strain evidence="2">cv. Victoria</strain>
        <tissue evidence="1">Leaf</tissue>
    </source>
</reference>
<feature type="non-terminal residue" evidence="1">
    <location>
        <position position="1"/>
    </location>
</feature>
<gene>
    <name evidence="1" type="ORF">EJB05_24291</name>
</gene>
<dbReference type="EMBL" id="RWGY01000011">
    <property type="protein sequence ID" value="TVU32558.1"/>
    <property type="molecule type" value="Genomic_DNA"/>
</dbReference>
<accession>A0A5J9VA98</accession>
<keyword evidence="2" id="KW-1185">Reference proteome</keyword>
<name>A0A5J9VA98_9POAL</name>
<dbReference type="Gramene" id="TVU32558">
    <property type="protein sequence ID" value="TVU32558"/>
    <property type="gene ID" value="EJB05_24291"/>
</dbReference>
<dbReference type="AlphaFoldDB" id="A0A5J9VA98"/>
<proteinExistence type="predicted"/>
<feature type="non-terminal residue" evidence="1">
    <location>
        <position position="107"/>
    </location>
</feature>
<evidence type="ECO:0000313" key="1">
    <source>
        <dbReference type="EMBL" id="TVU32558.1"/>
    </source>
</evidence>
<dbReference type="Proteomes" id="UP000324897">
    <property type="component" value="Chromosome 1"/>
</dbReference>
<sequence length="107" mass="12412">MATVEFGYTLKKPKLRRKPGRPRKSKIKASDEAIRQNIAKEDQQLVKGEGFHPQKLHLEREAMSLYPHIHQMGLQVEAEVQVRLHRKMQVEVQMQVGLQGEGEEEDE</sequence>
<evidence type="ECO:0000313" key="2">
    <source>
        <dbReference type="Proteomes" id="UP000324897"/>
    </source>
</evidence>
<protein>
    <submittedName>
        <fullName evidence="1">Uncharacterized protein</fullName>
    </submittedName>
</protein>
<comment type="caution">
    <text evidence="1">The sequence shown here is derived from an EMBL/GenBank/DDBJ whole genome shotgun (WGS) entry which is preliminary data.</text>
</comment>